<dbReference type="EnsemblPlants" id="Solyc01g096550.3.1">
    <property type="protein sequence ID" value="Solyc01g096550.3.1"/>
    <property type="gene ID" value="Solyc01g096550.3"/>
</dbReference>
<proteinExistence type="inferred from homology"/>
<dbReference type="InterPro" id="IPR029063">
    <property type="entry name" value="SAM-dependent_MTases_sf"/>
</dbReference>
<reference evidence="23" key="2">
    <citation type="submission" date="2019-01" db="UniProtKB">
        <authorList>
            <consortium name="EnsemblPlants"/>
        </authorList>
    </citation>
    <scope>IDENTIFICATION</scope>
    <source>
        <strain evidence="23">cv. Heinz 1706</strain>
    </source>
</reference>
<evidence type="ECO:0000256" key="8">
    <source>
        <dbReference type="ARBA" id="ARBA00022691"/>
    </source>
</evidence>
<dbReference type="PROSITE" id="PS51892">
    <property type="entry name" value="SUBTILASE"/>
    <property type="match status" value="1"/>
</dbReference>
<dbReference type="Proteomes" id="UP000004994">
    <property type="component" value="Chromosome 1"/>
</dbReference>
<dbReference type="Gene3D" id="3.30.70.80">
    <property type="entry name" value="Peptidase S8 propeptide/proteinase inhibitor I9"/>
    <property type="match status" value="1"/>
</dbReference>
<dbReference type="InterPro" id="IPR049482">
    <property type="entry name" value="ANM3-like_C2H2_Zf"/>
</dbReference>
<dbReference type="PROSITE" id="PS00138">
    <property type="entry name" value="SUBTILASE_SER"/>
    <property type="match status" value="1"/>
</dbReference>
<dbReference type="GO" id="GO:0006338">
    <property type="term" value="P:chromatin remodeling"/>
    <property type="evidence" value="ECO:0000318"/>
    <property type="project" value="GO_Central"/>
</dbReference>
<organism evidence="23">
    <name type="scientific">Solanum lycopersicum</name>
    <name type="common">Tomato</name>
    <name type="synonym">Lycopersicon esculentum</name>
    <dbReference type="NCBI Taxonomy" id="4081"/>
    <lineage>
        <taxon>Eukaryota</taxon>
        <taxon>Viridiplantae</taxon>
        <taxon>Streptophyta</taxon>
        <taxon>Embryophyta</taxon>
        <taxon>Tracheophyta</taxon>
        <taxon>Spermatophyta</taxon>
        <taxon>Magnoliopsida</taxon>
        <taxon>eudicotyledons</taxon>
        <taxon>Gunneridae</taxon>
        <taxon>Pentapetalae</taxon>
        <taxon>asterids</taxon>
        <taxon>lamiids</taxon>
        <taxon>Solanales</taxon>
        <taxon>Solanaceae</taxon>
        <taxon>Solanoideae</taxon>
        <taxon>Solaneae</taxon>
        <taxon>Solanum</taxon>
        <taxon>Solanum subgen. Lycopersicon</taxon>
    </lineage>
</organism>
<keyword evidence="14" id="KW-0862">Zinc</keyword>
<dbReference type="CDD" id="cd04852">
    <property type="entry name" value="Peptidases_S8_3"/>
    <property type="match status" value="1"/>
</dbReference>
<dbReference type="InterPro" id="IPR047201">
    <property type="entry name" value="ERI-1_3'hExo-like"/>
</dbReference>
<keyword evidence="4" id="KW-0963">Cytoplasm</keyword>
<dbReference type="GO" id="GO:0006355">
    <property type="term" value="P:regulation of DNA-templated transcription"/>
    <property type="evidence" value="ECO:0000318"/>
    <property type="project" value="GO_Central"/>
</dbReference>
<dbReference type="SUPFAM" id="SSF57667">
    <property type="entry name" value="beta-beta-alpha zinc fingers"/>
    <property type="match status" value="1"/>
</dbReference>
<dbReference type="GO" id="GO:0005634">
    <property type="term" value="C:nucleus"/>
    <property type="evidence" value="ECO:0000318"/>
    <property type="project" value="GO_Central"/>
</dbReference>
<dbReference type="InterPro" id="IPR000209">
    <property type="entry name" value="Peptidase_S8/S53_dom"/>
</dbReference>
<comment type="catalytic activity">
    <reaction evidence="15">
        <text>L-arginyl-[protein] + 2 S-adenosyl-L-methionine = N(omega),N(omega)-dimethyl-L-arginyl-[protein] + 2 S-adenosyl-L-homocysteine + 2 H(+)</text>
        <dbReference type="Rhea" id="RHEA:48096"/>
        <dbReference type="Rhea" id="RHEA-COMP:10532"/>
        <dbReference type="Rhea" id="RHEA-COMP:11991"/>
        <dbReference type="ChEBI" id="CHEBI:15378"/>
        <dbReference type="ChEBI" id="CHEBI:29965"/>
        <dbReference type="ChEBI" id="CHEBI:57856"/>
        <dbReference type="ChEBI" id="CHEBI:59789"/>
        <dbReference type="ChEBI" id="CHEBI:61897"/>
        <dbReference type="EC" id="2.1.1.319"/>
    </reaction>
    <physiologicalReaction direction="left-to-right" evidence="15">
        <dbReference type="Rhea" id="RHEA:48097"/>
    </physiologicalReaction>
</comment>
<accession>A0A3Q7ELZ7</accession>
<dbReference type="PROSITE" id="PS51678">
    <property type="entry name" value="SAM_MT_PRMT"/>
    <property type="match status" value="1"/>
</dbReference>
<keyword evidence="8 18" id="KW-0949">S-adenosyl-L-methionine</keyword>
<dbReference type="PANTHER" id="PTHR10795">
    <property type="entry name" value="PROPROTEIN CONVERTASE SUBTILISIN/KEXIN"/>
    <property type="match status" value="1"/>
</dbReference>
<evidence type="ECO:0000259" key="22">
    <source>
        <dbReference type="PROSITE" id="PS51999"/>
    </source>
</evidence>
<dbReference type="Gene3D" id="3.30.420.10">
    <property type="entry name" value="Ribonuclease H-like superfamily/Ribonuclease H"/>
    <property type="match status" value="1"/>
</dbReference>
<dbReference type="InterPro" id="IPR045051">
    <property type="entry name" value="SBT"/>
</dbReference>
<dbReference type="InterPro" id="IPR012337">
    <property type="entry name" value="RNaseH-like_sf"/>
</dbReference>
<evidence type="ECO:0000256" key="20">
    <source>
        <dbReference type="PROSITE-ProRule" id="PRU01343"/>
    </source>
</evidence>
<evidence type="ECO:0000256" key="15">
    <source>
        <dbReference type="ARBA" id="ARBA00047384"/>
    </source>
</evidence>
<evidence type="ECO:0000256" key="16">
    <source>
        <dbReference type="ARBA" id="ARBA00049303"/>
    </source>
</evidence>
<dbReference type="GO" id="GO:0035242">
    <property type="term" value="F:protein-arginine omega-N asymmetric methyltransferase activity"/>
    <property type="evidence" value="ECO:0007669"/>
    <property type="project" value="UniProtKB-EC"/>
</dbReference>
<dbReference type="InterPro" id="IPR036397">
    <property type="entry name" value="RNaseH_sf"/>
</dbReference>
<dbReference type="InterPro" id="IPR036852">
    <property type="entry name" value="Peptidase_S8/S53_dom_sf"/>
</dbReference>
<dbReference type="SUPFAM" id="SSF53335">
    <property type="entry name" value="S-adenosyl-L-methionine-dependent methyltransferases"/>
    <property type="match status" value="2"/>
</dbReference>
<dbReference type="Gene3D" id="2.70.160.11">
    <property type="entry name" value="Hnrnp arginine n-methyltransferase1"/>
    <property type="match status" value="1"/>
</dbReference>
<dbReference type="PROSITE" id="PS51999">
    <property type="entry name" value="ZF_GRF"/>
    <property type="match status" value="1"/>
</dbReference>
<dbReference type="InterPro" id="IPR055135">
    <property type="entry name" value="PRMT_dom"/>
</dbReference>
<dbReference type="GO" id="GO:0042054">
    <property type="term" value="F:histone methyltransferase activity"/>
    <property type="evidence" value="ECO:0000318"/>
    <property type="project" value="GO_Central"/>
</dbReference>
<dbReference type="InterPro" id="IPR036236">
    <property type="entry name" value="Znf_C2H2_sf"/>
</dbReference>
<dbReference type="Gene3D" id="3.40.50.150">
    <property type="entry name" value="Vaccinia Virus protein VP39"/>
    <property type="match status" value="1"/>
</dbReference>
<comment type="similarity">
    <text evidence="2 19">Belongs to the peptidase S8 family.</text>
</comment>
<feature type="compositionally biased region" description="Basic and acidic residues" evidence="21">
    <location>
        <begin position="828"/>
        <end position="846"/>
    </location>
</feature>
<evidence type="ECO:0000256" key="17">
    <source>
        <dbReference type="PIRSR" id="PIRSR615500-1"/>
    </source>
</evidence>
<evidence type="ECO:0000313" key="23">
    <source>
        <dbReference type="EnsemblPlants" id="Solyc01g096550.3.1"/>
    </source>
</evidence>
<feature type="active site" description="Charge relay system" evidence="17 19">
    <location>
        <position position="773"/>
    </location>
</feature>
<name>A0A3Q7ELZ7_SOLLC</name>
<dbReference type="GO" id="GO:0016274">
    <property type="term" value="F:protein-arginine N-methyltransferase activity"/>
    <property type="evidence" value="ECO:0000318"/>
    <property type="project" value="GO_Central"/>
</dbReference>
<keyword evidence="24" id="KW-1185">Reference proteome</keyword>
<dbReference type="Gene3D" id="3.50.30.30">
    <property type="match status" value="1"/>
</dbReference>
<dbReference type="GO" id="GO:0005829">
    <property type="term" value="C:cytosol"/>
    <property type="evidence" value="ECO:0007669"/>
    <property type="project" value="UniProtKB-SubCell"/>
</dbReference>
<comment type="subcellular location">
    <subcellularLocation>
        <location evidence="1">Cytoplasm</location>
        <location evidence="1">Cytosol</location>
    </subcellularLocation>
</comment>
<dbReference type="Pfam" id="PF00929">
    <property type="entry name" value="RNase_T"/>
    <property type="match status" value="2"/>
</dbReference>
<evidence type="ECO:0000256" key="7">
    <source>
        <dbReference type="ARBA" id="ARBA00022679"/>
    </source>
</evidence>
<comment type="catalytic activity">
    <reaction evidence="16">
        <text>L-arginyl-[protein] + S-adenosyl-L-methionine = N(omega)-methyl-L-arginyl-[protein] + S-adenosyl-L-homocysteine + H(+)</text>
        <dbReference type="Rhea" id="RHEA:48100"/>
        <dbReference type="Rhea" id="RHEA-COMP:10532"/>
        <dbReference type="Rhea" id="RHEA-COMP:11990"/>
        <dbReference type="ChEBI" id="CHEBI:15378"/>
        <dbReference type="ChEBI" id="CHEBI:29965"/>
        <dbReference type="ChEBI" id="CHEBI:57856"/>
        <dbReference type="ChEBI" id="CHEBI:59789"/>
        <dbReference type="ChEBI" id="CHEBI:65280"/>
    </reaction>
    <physiologicalReaction direction="left-to-right" evidence="16">
        <dbReference type="Rhea" id="RHEA:48101"/>
    </physiologicalReaction>
</comment>
<dbReference type="CDD" id="cd02120">
    <property type="entry name" value="PA_subtilisin_like"/>
    <property type="match status" value="1"/>
</dbReference>
<dbReference type="SUPFAM" id="SSF52743">
    <property type="entry name" value="Subtilisin-like"/>
    <property type="match status" value="1"/>
</dbReference>
<evidence type="ECO:0000256" key="21">
    <source>
        <dbReference type="SAM" id="MobiDB-lite"/>
    </source>
</evidence>
<dbReference type="InterPro" id="IPR025799">
    <property type="entry name" value="Arg_MeTrfase"/>
</dbReference>
<dbReference type="InterPro" id="IPR034197">
    <property type="entry name" value="Peptidases_S8_3"/>
</dbReference>
<dbReference type="GO" id="GO:0003676">
    <property type="term" value="F:nucleic acid binding"/>
    <property type="evidence" value="ECO:0007669"/>
    <property type="project" value="InterPro"/>
</dbReference>
<evidence type="ECO:0000256" key="9">
    <source>
        <dbReference type="ARBA" id="ARBA00022723"/>
    </source>
</evidence>
<keyword evidence="7 18" id="KW-0808">Transferase</keyword>
<evidence type="ECO:0000256" key="6">
    <source>
        <dbReference type="ARBA" id="ARBA00022670"/>
    </source>
</evidence>
<dbReference type="InterPro" id="IPR013520">
    <property type="entry name" value="Ribonucl_H"/>
</dbReference>
<dbReference type="PRINTS" id="PR00723">
    <property type="entry name" value="SUBTILISIN"/>
</dbReference>
<keyword evidence="6 19" id="KW-0645">Protease</keyword>
<evidence type="ECO:0000256" key="2">
    <source>
        <dbReference type="ARBA" id="ARBA00011073"/>
    </source>
</evidence>
<evidence type="ECO:0000256" key="3">
    <source>
        <dbReference type="ARBA" id="ARBA00011925"/>
    </source>
</evidence>
<keyword evidence="9" id="KW-0479">Metal-binding</keyword>
<dbReference type="PaxDb" id="4081-Solyc01g096550.2.1"/>
<dbReference type="CDD" id="cd06133">
    <property type="entry name" value="ERI-1_3'hExo_like"/>
    <property type="match status" value="1"/>
</dbReference>
<evidence type="ECO:0000256" key="19">
    <source>
        <dbReference type="PROSITE-ProRule" id="PRU01240"/>
    </source>
</evidence>
<keyword evidence="10" id="KW-0732">Signal</keyword>
<dbReference type="Pfam" id="PF21137">
    <property type="entry name" value="ANM3_C2H2_Zf"/>
    <property type="match status" value="1"/>
</dbReference>
<dbReference type="GO" id="GO:0008270">
    <property type="term" value="F:zinc ion binding"/>
    <property type="evidence" value="ECO:0007669"/>
    <property type="project" value="UniProtKB-KW"/>
</dbReference>
<feature type="active site" description="Charge relay system" evidence="17 19">
    <location>
        <position position="1177"/>
    </location>
</feature>
<feature type="domain" description="GRF-type" evidence="22">
    <location>
        <begin position="1681"/>
        <end position="1725"/>
    </location>
</feature>
<keyword evidence="5 18" id="KW-0489">Methyltransferase</keyword>
<evidence type="ECO:0000256" key="12">
    <source>
        <dbReference type="ARBA" id="ARBA00022801"/>
    </source>
</evidence>
<keyword evidence="11 20" id="KW-0863">Zinc-finger</keyword>
<dbReference type="Pfam" id="PF22528">
    <property type="entry name" value="PRMT_C"/>
    <property type="match status" value="1"/>
</dbReference>
<dbReference type="Gramene" id="Solyc01g096550.3.1">
    <property type="protein sequence ID" value="Solyc01g096550.3.1"/>
    <property type="gene ID" value="Solyc01g096550.3"/>
</dbReference>
<dbReference type="EC" id="2.1.1.319" evidence="3"/>
<dbReference type="SUPFAM" id="SSF53098">
    <property type="entry name" value="Ribonuclease H-like"/>
    <property type="match status" value="1"/>
</dbReference>
<dbReference type="InterPro" id="IPR010666">
    <property type="entry name" value="Znf_GRF"/>
</dbReference>
<dbReference type="GO" id="GO:0006508">
    <property type="term" value="P:proteolysis"/>
    <property type="evidence" value="ECO:0007669"/>
    <property type="project" value="UniProtKB-KW"/>
</dbReference>
<dbReference type="GO" id="GO:0000175">
    <property type="term" value="F:3'-5'-RNA exonuclease activity"/>
    <property type="evidence" value="ECO:0007669"/>
    <property type="project" value="InterPro"/>
</dbReference>
<dbReference type="InterPro" id="IPR015500">
    <property type="entry name" value="Peptidase_S8_subtilisin-rel"/>
</dbReference>
<dbReference type="OMA" id="NRINETC"/>
<sequence>MAMEELNTVYMEVEDDNSDDDKDQNWDDWENGDEEDEEEAMSSKLLCLFCDSTYDSSNALFEHCASEHRFHFNTLKNSLALDFYGCFKLINYVRSKVAGNKCWSCGIVCRSKEDLLNHLHEVASFDNGKLPWNDDEFLKPFLNEDALLYSFDEDDEGEDDMDNMPIDKEELIKDLEQISIDEDDFTLETEENKPTAFSLSGGKSTSLTNTTLSNGVVSAEGGVSSYKNNHDLDSSLYIAKVAANKIKDVNKNYFGGYSSYGIHRDMISDKVRTDAYRQAILENPSLLKGAVVMDVGCGTGILRLEEFCSCYAKLKKGELSLNALARSMRKYVETGHLLAVLVYLRTPQAGASRVIAVEASEKMAAVAAKIAKDNNLLRIGSKNEGSDQGNGVMEVVQGMVEELKSAQKVQPHSVDVLVSEWMGYCLLYESMLSSVLYARDQFLKPGGAVLPDMATMFAAGFGRGGTSIPFWENVYGFNMSCIGEEIVKDASRIPIVDVVDSRDIITNSKVLQNFDLVTMKLEEMDFTGMVELELKGETSANGSTGSKPVTNWCYGVVVWFETGFTERFCKEKPTNLSTSPHTTSTHWSQTILTFSEPIAMVSPGTLNVDKMAAVGSDACPAVKIQCRISVVRAAQHRSIDISMELSGIGPFGRKRNWPAQMFNEVLRASEWIISVSLLMHDEDVDHSEFLDEESERISVKHSFHHAYRGFCALLTKQEATLLSGYEEVVSVFPDPILELHTTRSWDFLASYDSTNNYNYNASSNYDVIIGVIDTGIWPESPSFDDQHIGEVPSRWKGVCMEGFDFHKSNCNRKLIGARFYDIKDEDSTKLPETTRKPNGTPRDRVGHGTNTASIAAGAFVPNATYYGLASGIARGGSPFSRIATYKACSEGYCQGSAILKAIDDAIKDGVDIISISIGRSFVFQTDYKDDPLAIGAFHAAERGIGVVCSGGNEGPDPYTLTNFAPWIFTVAASTIDRKFQTNVALGNNVTLKGTGISFNTSPHAETYPLVFGENVYFHPSLTSQARNCMPGSLDAKKVAGKIIVCMNDNWSISRLIKKLVVQDANAKGLILIDEQDKSSPFDSGNFPFAEFGKIAGAKILQYINSSQNPCAIIFPANEIRRFKPAPVVADSSSRGPASLTENILKPDITAPGVGILSATIPNTEKGSSLFGITSGTSMACPHVSGAMAFIKSIHPTWTFSMIKSAIMTTATISNNLRMPLTNTSNLDASPHEIGAEKLDQNYGVSRVKRVAMNVGSPNSTYTSSIIGPPGLIVRYLSDGLVLYPWTADTMHTNCEASVRCLPSAGYPHNLHYSRTAVKVLPEPSDDTYIHPGGDSLDCTLTGEPIESSKESPSHTVYQHGFGLWSAFYPNSNMHLRSLNAIESQPYPYSVENHYHYSLLNMFPQNYQCDYRFQDFQYFVVIDFEATCDKEKNPHPQEIIEFPSVIVSSTTGQLEACFQTYVRPTCNQQLSDFCKDLTGIQQIQIGRVSQLRQQFKESRRHAPNQKLVYQQLLKKNKVDRGVTLSEALLRHDKWLEKKGIKNTNFAVVTWSSWDCRVMLESECRYKKIRKPPYFNRWINLKVPFGEVFGGARCNLKDAVQMAGLAWQGRAHCGLDDAKNTARLLAFLMHKGFRFSITDSLMYQSNDEPLSWKLPPDHPSFPTYQPQKMRDVPCPVLQNQPYCFCGVRSSKGMFRKPGPKQGNLFFGCGNWTAARGACCQYFEWALS</sequence>
<dbReference type="STRING" id="4081.A0A3Q7ELZ7"/>
<evidence type="ECO:0000256" key="1">
    <source>
        <dbReference type="ARBA" id="ARBA00004514"/>
    </source>
</evidence>
<keyword evidence="13 19" id="KW-0720">Serine protease</keyword>
<keyword evidence="12 19" id="KW-0378">Hydrolase</keyword>
<dbReference type="GO" id="GO:0004252">
    <property type="term" value="F:serine-type endopeptidase activity"/>
    <property type="evidence" value="ECO:0007669"/>
    <property type="project" value="UniProtKB-UniRule"/>
</dbReference>
<evidence type="ECO:0000313" key="24">
    <source>
        <dbReference type="Proteomes" id="UP000004994"/>
    </source>
</evidence>
<evidence type="ECO:0000256" key="18">
    <source>
        <dbReference type="PROSITE-ProRule" id="PRU01015"/>
    </source>
</evidence>
<feature type="region of interest" description="Disordered" evidence="21">
    <location>
        <begin position="12"/>
        <end position="34"/>
    </location>
</feature>
<evidence type="ECO:0000256" key="11">
    <source>
        <dbReference type="ARBA" id="ARBA00022771"/>
    </source>
</evidence>
<dbReference type="Pfam" id="PF00082">
    <property type="entry name" value="Peptidase_S8"/>
    <property type="match status" value="1"/>
</dbReference>
<reference evidence="23" key="1">
    <citation type="journal article" date="2012" name="Nature">
        <title>The tomato genome sequence provides insights into fleshy fruit evolution.</title>
        <authorList>
            <consortium name="Tomato Genome Consortium"/>
        </authorList>
    </citation>
    <scope>NUCLEOTIDE SEQUENCE [LARGE SCALE GENOMIC DNA]</scope>
    <source>
        <strain evidence="23">cv. Heinz 1706</strain>
    </source>
</reference>
<evidence type="ECO:0000256" key="13">
    <source>
        <dbReference type="ARBA" id="ARBA00022825"/>
    </source>
</evidence>
<feature type="active site" description="Charge relay system" evidence="17 19">
    <location>
        <position position="847"/>
    </location>
</feature>
<dbReference type="InterPro" id="IPR037045">
    <property type="entry name" value="S8pro/Inhibitor_I9_sf"/>
</dbReference>
<dbReference type="InterPro" id="IPR010259">
    <property type="entry name" value="S8pro/Inhibitor_I9"/>
</dbReference>
<dbReference type="InParanoid" id="A0A3Q7ELZ7"/>
<dbReference type="Gene3D" id="3.40.50.200">
    <property type="entry name" value="Peptidase S8/S53 domain"/>
    <property type="match status" value="1"/>
</dbReference>
<evidence type="ECO:0000256" key="5">
    <source>
        <dbReference type="ARBA" id="ARBA00022603"/>
    </source>
</evidence>
<evidence type="ECO:0000256" key="10">
    <source>
        <dbReference type="ARBA" id="ARBA00022729"/>
    </source>
</evidence>
<dbReference type="GO" id="GO:0032259">
    <property type="term" value="P:methylation"/>
    <property type="evidence" value="ECO:0007669"/>
    <property type="project" value="UniProtKB-KW"/>
</dbReference>
<evidence type="ECO:0000256" key="14">
    <source>
        <dbReference type="ARBA" id="ARBA00022833"/>
    </source>
</evidence>
<dbReference type="InterPro" id="IPR023828">
    <property type="entry name" value="Peptidase_S8_Ser-AS"/>
</dbReference>
<protein>
    <recommendedName>
        <fullName evidence="3">type I protein arginine methyltransferase</fullName>
        <ecNumber evidence="3">2.1.1.319</ecNumber>
    </recommendedName>
</protein>
<feature type="region of interest" description="Disordered" evidence="21">
    <location>
        <begin position="828"/>
        <end position="847"/>
    </location>
</feature>
<dbReference type="Pfam" id="PF05922">
    <property type="entry name" value="Inhibitor_I9"/>
    <property type="match status" value="1"/>
</dbReference>
<evidence type="ECO:0000256" key="4">
    <source>
        <dbReference type="ARBA" id="ARBA00022490"/>
    </source>
</evidence>
<dbReference type="SMART" id="SM00479">
    <property type="entry name" value="EXOIII"/>
    <property type="match status" value="1"/>
</dbReference>